<dbReference type="EMBL" id="JACASI010000033">
    <property type="protein sequence ID" value="MCQ3830286.1"/>
    <property type="molecule type" value="Genomic_DNA"/>
</dbReference>
<dbReference type="InterPro" id="IPR014955">
    <property type="entry name" value="DUF1826"/>
</dbReference>
<protein>
    <submittedName>
        <fullName evidence="1">DUF1826 domain-containing protein</fullName>
    </submittedName>
</protein>
<accession>A0ABT1P2G2</accession>
<sequence length="258" mass="27574">MSSVNVAQKAFHGAVDQNNLPRVTPVHVVGGAGIAPSIQPDRAASPVSRRAAFTPTPDAFADIYEDEVHLSIWQRRLEPALIEECSAFLNQKGFNSHRLVVPAAKIQNLGDVIPGLDAFPNLCADIELLADMFTCLFDLNAIGIRLSVLSDTMCPRFHVDRVPCRLITTYSGVATEWLPHDQLDRSKLGAGSGGLSDAESGLYPSTQSIQSMAAGEVALLKGELWAGNEGAGLVHRSPAVAPGSQRLILTFDFASSDD</sequence>
<proteinExistence type="predicted"/>
<dbReference type="Pfam" id="PF08856">
    <property type="entry name" value="DUF1826"/>
    <property type="match status" value="1"/>
</dbReference>
<keyword evidence="2" id="KW-1185">Reference proteome</keyword>
<organism evidence="1 2">
    <name type="scientific">Microbulbifer elongatus</name>
    <dbReference type="NCBI Taxonomy" id="86173"/>
    <lineage>
        <taxon>Bacteria</taxon>
        <taxon>Pseudomonadati</taxon>
        <taxon>Pseudomonadota</taxon>
        <taxon>Gammaproteobacteria</taxon>
        <taxon>Cellvibrionales</taxon>
        <taxon>Microbulbiferaceae</taxon>
        <taxon>Microbulbifer</taxon>
    </lineage>
</organism>
<gene>
    <name evidence="1" type="ORF">HXX02_12590</name>
</gene>
<dbReference type="RefSeq" id="WP_255875244.1">
    <property type="nucleotide sequence ID" value="NZ_JACASI010000033.1"/>
</dbReference>
<comment type="caution">
    <text evidence="1">The sequence shown here is derived from an EMBL/GenBank/DDBJ whole genome shotgun (WGS) entry which is preliminary data.</text>
</comment>
<dbReference type="Proteomes" id="UP001205566">
    <property type="component" value="Unassembled WGS sequence"/>
</dbReference>
<reference evidence="1" key="1">
    <citation type="thesis" date="2020" institute="Technische Universitat Dresden" country="Dresden, Germany">
        <title>The Agarolytic System of Microbulbifer elongatus PORT2, Isolated from Batu Karas, Pangandaran West Java Indonesia.</title>
        <authorList>
            <person name="Anggraeni S.R."/>
        </authorList>
    </citation>
    <scope>NUCLEOTIDE SEQUENCE</scope>
    <source>
        <strain evidence="1">PORT2</strain>
    </source>
</reference>
<evidence type="ECO:0000313" key="1">
    <source>
        <dbReference type="EMBL" id="MCQ3830286.1"/>
    </source>
</evidence>
<name>A0ABT1P2G2_9GAMM</name>
<evidence type="ECO:0000313" key="2">
    <source>
        <dbReference type="Proteomes" id="UP001205566"/>
    </source>
</evidence>